<sequence>MLQLAIENSKPKIFTKAATTMTVRALKVDGSDFEFYPTSKEHVDIILKDIERLRNTHQFATDSLKILEVGAGDCRVSLWLKQGLEQISSKYDAGIFAIEKAPIHTKSYSKMVITLLGTEFHGTNLISKSADIAFCSPPFSEMSLWSSRLISELNYNLLYLIVPVRWKNDIRIKDAIERRQVYVSELAEFDFVEAHRQARGKVNLLHIGINDFEHEELLQREIGRRGILKSYKQIIGVNTKKKQESPFQYFVEHELGLKRGVSALTNGFYANIEKSRISEELKQDKTGLVKHIGVVKALVQGYERDILSLSDTYKHIGLIRRELLDELGCDYDNIVTVLKSKFDGLRAVYWDALFEHLDVLRDRLITANRVAFLDTLNKNSLDFTVLNALYIIDQAVTLSNQMVEDSLVSVFKSLTDRKHVPLSYKSNQHTFNDDWRYNSERCRYILDYRFVVSGKTNFQDGKGTILGGDYKWM</sequence>
<reference evidence="2" key="1">
    <citation type="submission" date="2023-07" db="EMBL/GenBank/DDBJ databases">
        <title>Molecular identification of indigenous halophilic bacteria isolated from red sea cost, biodegradation of synthetic dyes and assessment of degraded metabolite toxicity.</title>
        <authorList>
            <person name="Chaieb K."/>
            <person name="Altayb H.N."/>
        </authorList>
    </citation>
    <scope>NUCLEOTIDE SEQUENCE [LARGE SCALE GENOMIC DNA]</scope>
    <source>
        <strain evidence="2">K20</strain>
    </source>
</reference>
<gene>
    <name evidence="1" type="ORF">LDJ79_10705</name>
</gene>
<accession>A0ABS7YQN3</accession>
<proteinExistence type="predicted"/>
<dbReference type="EMBL" id="JAIWIU010000063">
    <property type="protein sequence ID" value="MCA2016580.1"/>
    <property type="molecule type" value="Genomic_DNA"/>
</dbReference>
<comment type="caution">
    <text evidence="1">The sequence shown here is derived from an EMBL/GenBank/DDBJ whole genome shotgun (WGS) entry which is preliminary data.</text>
</comment>
<dbReference type="Proteomes" id="UP001199044">
    <property type="component" value="Unassembled WGS sequence"/>
</dbReference>
<organism evidence="1 2">
    <name type="scientific">Vibrio tritonius</name>
    <dbReference type="NCBI Taxonomy" id="1435069"/>
    <lineage>
        <taxon>Bacteria</taxon>
        <taxon>Pseudomonadati</taxon>
        <taxon>Pseudomonadota</taxon>
        <taxon>Gammaproteobacteria</taxon>
        <taxon>Vibrionales</taxon>
        <taxon>Vibrionaceae</taxon>
        <taxon>Vibrio</taxon>
    </lineage>
</organism>
<protein>
    <submittedName>
        <fullName evidence="1">DUF4942 domain-containing protein</fullName>
    </submittedName>
</protein>
<keyword evidence="2" id="KW-1185">Reference proteome</keyword>
<dbReference type="RefSeq" id="WP_225250558.1">
    <property type="nucleotide sequence ID" value="NZ_JAIWIU010000063.1"/>
</dbReference>
<evidence type="ECO:0000313" key="1">
    <source>
        <dbReference type="EMBL" id="MCA2016580.1"/>
    </source>
</evidence>
<name>A0ABS7YQN3_9VIBR</name>
<evidence type="ECO:0000313" key="2">
    <source>
        <dbReference type="Proteomes" id="UP001199044"/>
    </source>
</evidence>